<dbReference type="SUPFAM" id="SSF140990">
    <property type="entry name" value="FtsH protease domain-like"/>
    <property type="match status" value="1"/>
</dbReference>
<dbReference type="GO" id="GO:0006508">
    <property type="term" value="P:proteolysis"/>
    <property type="evidence" value="ECO:0007669"/>
    <property type="project" value="InterPro"/>
</dbReference>
<dbReference type="EMBL" id="VSSQ01050071">
    <property type="protein sequence ID" value="MPN04137.1"/>
    <property type="molecule type" value="Genomic_DNA"/>
</dbReference>
<dbReference type="GO" id="GO:0004176">
    <property type="term" value="F:ATP-dependent peptidase activity"/>
    <property type="evidence" value="ECO:0007669"/>
    <property type="project" value="InterPro"/>
</dbReference>
<dbReference type="GO" id="GO:0005524">
    <property type="term" value="F:ATP binding"/>
    <property type="evidence" value="ECO:0007669"/>
    <property type="project" value="InterPro"/>
</dbReference>
<dbReference type="GO" id="GO:0004222">
    <property type="term" value="F:metalloendopeptidase activity"/>
    <property type="evidence" value="ECO:0007669"/>
    <property type="project" value="InterPro"/>
</dbReference>
<sequence length="123" mass="13782">MSALGGMAAIEHKFGIADAGVRRDLDHAFEMTRDLVTDLCVSGFALHSSRFEDSDAQKHKQEQAVVVEVERYYRQVKGILATHKDFLEEVAQQLAKTGYLTAQNLKKIKETVPSLLYNQPMEG</sequence>
<evidence type="ECO:0000313" key="1">
    <source>
        <dbReference type="EMBL" id="MPN04137.1"/>
    </source>
</evidence>
<gene>
    <name evidence="1" type="ORF">SDC9_151373</name>
</gene>
<evidence type="ECO:0008006" key="2">
    <source>
        <dbReference type="Google" id="ProtNLM"/>
    </source>
</evidence>
<proteinExistence type="predicted"/>
<dbReference type="InterPro" id="IPR037219">
    <property type="entry name" value="Peptidase_M41-like"/>
</dbReference>
<reference evidence="1" key="1">
    <citation type="submission" date="2019-08" db="EMBL/GenBank/DDBJ databases">
        <authorList>
            <person name="Kucharzyk K."/>
            <person name="Murdoch R.W."/>
            <person name="Higgins S."/>
            <person name="Loffler F."/>
        </authorList>
    </citation>
    <scope>NUCLEOTIDE SEQUENCE</scope>
</reference>
<organism evidence="1">
    <name type="scientific">bioreactor metagenome</name>
    <dbReference type="NCBI Taxonomy" id="1076179"/>
    <lineage>
        <taxon>unclassified sequences</taxon>
        <taxon>metagenomes</taxon>
        <taxon>ecological metagenomes</taxon>
    </lineage>
</organism>
<dbReference type="Gene3D" id="1.20.58.760">
    <property type="entry name" value="Peptidase M41"/>
    <property type="match status" value="1"/>
</dbReference>
<protein>
    <recommendedName>
        <fullName evidence="2">ATP-dependent zinc metalloprotease FtsH</fullName>
    </recommendedName>
</protein>
<comment type="caution">
    <text evidence="1">The sequence shown here is derived from an EMBL/GenBank/DDBJ whole genome shotgun (WGS) entry which is preliminary data.</text>
</comment>
<accession>A0A645EQM4</accession>
<dbReference type="AlphaFoldDB" id="A0A645EQM4"/>
<name>A0A645EQM4_9ZZZZ</name>